<evidence type="ECO:0000256" key="6">
    <source>
        <dbReference type="ARBA" id="ARBA00023136"/>
    </source>
</evidence>
<feature type="compositionally biased region" description="Low complexity" evidence="7">
    <location>
        <begin position="277"/>
        <end position="295"/>
    </location>
</feature>
<dbReference type="PANTHER" id="PTHR42781">
    <property type="entry name" value="SPERMIDINE/PUTRESCINE IMPORT ATP-BINDING PROTEIN POTA"/>
    <property type="match status" value="1"/>
</dbReference>
<dbReference type="RefSeq" id="WP_114015874.1">
    <property type="nucleotide sequence ID" value="NZ_QOIM01000033.1"/>
</dbReference>
<dbReference type="FunFam" id="3.40.50.300:FF:000133">
    <property type="entry name" value="Spermidine/putrescine import ATP-binding protein PotA"/>
    <property type="match status" value="1"/>
</dbReference>
<keyword evidence="1" id="KW-0813">Transport</keyword>
<dbReference type="Proteomes" id="UP000253507">
    <property type="component" value="Unassembled WGS sequence"/>
</dbReference>
<keyword evidence="5" id="KW-1278">Translocase</keyword>
<proteinExistence type="predicted"/>
<keyword evidence="6" id="KW-0472">Membrane</keyword>
<dbReference type="InterPro" id="IPR012340">
    <property type="entry name" value="NA-bd_OB-fold"/>
</dbReference>
<dbReference type="InterPro" id="IPR050093">
    <property type="entry name" value="ABC_SmlMolc_Importer"/>
</dbReference>
<dbReference type="InterPro" id="IPR003593">
    <property type="entry name" value="AAA+_ATPase"/>
</dbReference>
<dbReference type="GO" id="GO:0043190">
    <property type="term" value="C:ATP-binding cassette (ABC) transporter complex"/>
    <property type="evidence" value="ECO:0007669"/>
    <property type="project" value="InterPro"/>
</dbReference>
<evidence type="ECO:0000256" key="3">
    <source>
        <dbReference type="ARBA" id="ARBA00022741"/>
    </source>
</evidence>
<protein>
    <submittedName>
        <fullName evidence="9">ABC transporter ATP-binding protein</fullName>
    </submittedName>
</protein>
<reference evidence="9 10" key="1">
    <citation type="submission" date="2018-06" db="EMBL/GenBank/DDBJ databases">
        <title>Streptomyces reniochalinae sp. nov. and Streptomyces diacarnus sp. nov. from marine sponges.</title>
        <authorList>
            <person name="Li L."/>
        </authorList>
    </citation>
    <scope>NUCLEOTIDE SEQUENCE [LARGE SCALE GENOMIC DNA]</scope>
    <source>
        <strain evidence="9 10">LHW50302</strain>
    </source>
</reference>
<dbReference type="SUPFAM" id="SSF50331">
    <property type="entry name" value="MOP-like"/>
    <property type="match status" value="1"/>
</dbReference>
<dbReference type="SUPFAM" id="SSF52540">
    <property type="entry name" value="P-loop containing nucleoside triphosphate hydrolases"/>
    <property type="match status" value="1"/>
</dbReference>
<dbReference type="SMART" id="SM00382">
    <property type="entry name" value="AAA"/>
    <property type="match status" value="1"/>
</dbReference>
<dbReference type="Gene3D" id="2.40.50.100">
    <property type="match status" value="1"/>
</dbReference>
<evidence type="ECO:0000256" key="2">
    <source>
        <dbReference type="ARBA" id="ARBA00022475"/>
    </source>
</evidence>
<feature type="region of interest" description="Disordered" evidence="7">
    <location>
        <begin position="277"/>
        <end position="299"/>
    </location>
</feature>
<keyword evidence="10" id="KW-1185">Reference proteome</keyword>
<name>A0A367EK31_9ACTN</name>
<dbReference type="Gene3D" id="3.40.50.300">
    <property type="entry name" value="P-loop containing nucleotide triphosphate hydrolases"/>
    <property type="match status" value="1"/>
</dbReference>
<dbReference type="GO" id="GO:0015594">
    <property type="term" value="F:ABC-type putrescine transporter activity"/>
    <property type="evidence" value="ECO:0007669"/>
    <property type="project" value="InterPro"/>
</dbReference>
<dbReference type="OrthoDB" id="9802264at2"/>
<accession>A0A367EK31</accession>
<comment type="caution">
    <text evidence="9">The sequence shown here is derived from an EMBL/GenBank/DDBJ whole genome shotgun (WGS) entry which is preliminary data.</text>
</comment>
<dbReference type="Pfam" id="PF08402">
    <property type="entry name" value="TOBE_2"/>
    <property type="match status" value="1"/>
</dbReference>
<dbReference type="AlphaFoldDB" id="A0A367EK31"/>
<feature type="domain" description="ABC transporter" evidence="8">
    <location>
        <begin position="3"/>
        <end position="231"/>
    </location>
</feature>
<evidence type="ECO:0000256" key="7">
    <source>
        <dbReference type="SAM" id="MobiDB-lite"/>
    </source>
</evidence>
<dbReference type="PROSITE" id="PS00211">
    <property type="entry name" value="ABC_TRANSPORTER_1"/>
    <property type="match status" value="1"/>
</dbReference>
<dbReference type="GO" id="GO:0005524">
    <property type="term" value="F:ATP binding"/>
    <property type="evidence" value="ECO:0007669"/>
    <property type="project" value="UniProtKB-KW"/>
</dbReference>
<evidence type="ECO:0000313" key="9">
    <source>
        <dbReference type="EMBL" id="RCG18401.1"/>
    </source>
</evidence>
<evidence type="ECO:0000256" key="5">
    <source>
        <dbReference type="ARBA" id="ARBA00022967"/>
    </source>
</evidence>
<dbReference type="EMBL" id="QOIM01000033">
    <property type="protein sequence ID" value="RCG18401.1"/>
    <property type="molecule type" value="Genomic_DNA"/>
</dbReference>
<keyword evidence="3" id="KW-0547">Nucleotide-binding</keyword>
<dbReference type="InterPro" id="IPR017871">
    <property type="entry name" value="ABC_transporter-like_CS"/>
</dbReference>
<evidence type="ECO:0000256" key="1">
    <source>
        <dbReference type="ARBA" id="ARBA00022448"/>
    </source>
</evidence>
<evidence type="ECO:0000313" key="10">
    <source>
        <dbReference type="Proteomes" id="UP000253507"/>
    </source>
</evidence>
<dbReference type="InterPro" id="IPR003439">
    <property type="entry name" value="ABC_transporter-like_ATP-bd"/>
</dbReference>
<dbReference type="PANTHER" id="PTHR42781:SF4">
    <property type="entry name" value="SPERMIDINE_PUTRESCINE IMPORT ATP-BINDING PROTEIN POTA"/>
    <property type="match status" value="1"/>
</dbReference>
<gene>
    <name evidence="9" type="ORF">DQ392_13705</name>
</gene>
<organism evidence="9 10">
    <name type="scientific">Streptomyces reniochalinae</name>
    <dbReference type="NCBI Taxonomy" id="2250578"/>
    <lineage>
        <taxon>Bacteria</taxon>
        <taxon>Bacillati</taxon>
        <taxon>Actinomycetota</taxon>
        <taxon>Actinomycetes</taxon>
        <taxon>Kitasatosporales</taxon>
        <taxon>Streptomycetaceae</taxon>
        <taxon>Streptomyces</taxon>
    </lineage>
</organism>
<dbReference type="CDD" id="cd03300">
    <property type="entry name" value="ABC_PotA_N"/>
    <property type="match status" value="1"/>
</dbReference>
<sequence length="429" mass="45995">MTITLSGICKTFGDFTAVHPLDLTIPEGSFFALLGASGCGKTTTLRMLAGLEEPTGGTILLGDDDITHLPPHKRPVNTVFQNYALFPHLDIAENVAFGLRRRGVKSVRAQVAEMLDLVQLGGMARRKPRQLSGGQQQRVALARALINRPRVLLLDEPLGALDLKLRRQMQLELKRIQTEVGITFVHVTHDQEEAMTMADSVAVMYRGRVEQLGPPAELYENPRSTFVANFLGTSNLFEAEILSHLSALGPSAEAAGEGEEPVESGTSIVFEAPEGAETPADAGAAEAPEGASAEEAPGETRVQVAGADVTLRLPTSRCAVEGAESVEKGTKILVGVRPEKIALLHPDEADAVPATDNQLTGRIKDAGYLGVSWQYLVETPACSDLTVYEQNVERDTRLTAGADVVLHWRPAHTFALDATQDAAAGEEIL</sequence>
<evidence type="ECO:0000256" key="4">
    <source>
        <dbReference type="ARBA" id="ARBA00022840"/>
    </source>
</evidence>
<evidence type="ECO:0000259" key="8">
    <source>
        <dbReference type="PROSITE" id="PS50893"/>
    </source>
</evidence>
<dbReference type="InterPro" id="IPR008995">
    <property type="entry name" value="Mo/tungstate-bd_C_term_dom"/>
</dbReference>
<dbReference type="Pfam" id="PF00005">
    <property type="entry name" value="ABC_tran"/>
    <property type="match status" value="1"/>
</dbReference>
<keyword evidence="4 9" id="KW-0067">ATP-binding</keyword>
<dbReference type="GO" id="GO:0016887">
    <property type="term" value="F:ATP hydrolysis activity"/>
    <property type="evidence" value="ECO:0007669"/>
    <property type="project" value="InterPro"/>
</dbReference>
<dbReference type="InterPro" id="IPR027417">
    <property type="entry name" value="P-loop_NTPase"/>
</dbReference>
<dbReference type="InterPro" id="IPR017879">
    <property type="entry name" value="PotA_ATP-bd"/>
</dbReference>
<keyword evidence="2" id="KW-1003">Cell membrane</keyword>
<dbReference type="PROSITE" id="PS50893">
    <property type="entry name" value="ABC_TRANSPORTER_2"/>
    <property type="match status" value="1"/>
</dbReference>
<dbReference type="InterPro" id="IPR013611">
    <property type="entry name" value="Transp-assoc_OB_typ2"/>
</dbReference>
<dbReference type="Gene3D" id="2.40.50.140">
    <property type="entry name" value="Nucleic acid-binding proteins"/>
    <property type="match status" value="1"/>
</dbReference>